<dbReference type="GO" id="GO:0003700">
    <property type="term" value="F:DNA-binding transcription factor activity"/>
    <property type="evidence" value="ECO:0007669"/>
    <property type="project" value="TreeGrafter"/>
</dbReference>
<comment type="subcellular location">
    <subcellularLocation>
        <location evidence="1">Nucleus</location>
    </subcellularLocation>
</comment>
<dbReference type="InterPro" id="IPR051358">
    <property type="entry name" value="TF_AMS/ICE1/BHLH6-like"/>
</dbReference>
<dbReference type="EMBL" id="JAVXUO010002227">
    <property type="protein sequence ID" value="KAK2975164.1"/>
    <property type="molecule type" value="Genomic_DNA"/>
</dbReference>
<sequence length="146" mass="16521">MASRRKRGMTLRRKVDVLRKPTNSKSAKETSVVMDAFLYICKLKLKIEAIRKEYLHLLNNTQEVKVEKLGKGFQVRVACKKGQDLLVSILEAFEGMGLDVLHAKVSCNYFFGMVAIVEAHQDQAIDVREVTQAVVKAIQKQREVGT</sequence>
<protein>
    <recommendedName>
        <fullName evidence="3">Plant bHLH transcription factor ACT-like domain-containing protein</fullName>
    </recommendedName>
</protein>
<evidence type="ECO:0000256" key="2">
    <source>
        <dbReference type="ARBA" id="ARBA00023242"/>
    </source>
</evidence>
<evidence type="ECO:0000313" key="4">
    <source>
        <dbReference type="EMBL" id="KAK2975164.1"/>
    </source>
</evidence>
<dbReference type="PANTHER" id="PTHR31945">
    <property type="entry name" value="TRANSCRIPTION FACTOR SCREAM2-RELATED"/>
    <property type="match status" value="1"/>
</dbReference>
<dbReference type="Proteomes" id="UP001187471">
    <property type="component" value="Unassembled WGS sequence"/>
</dbReference>
<feature type="domain" description="Plant bHLH transcription factor ACT-like" evidence="3">
    <location>
        <begin position="63"/>
        <end position="139"/>
    </location>
</feature>
<comment type="caution">
    <text evidence="4">The sequence shown here is derived from an EMBL/GenBank/DDBJ whole genome shotgun (WGS) entry which is preliminary data.</text>
</comment>
<gene>
    <name evidence="4" type="ORF">RJ640_017377</name>
</gene>
<dbReference type="InterPro" id="IPR054502">
    <property type="entry name" value="bHLH-TF_ACT-like_plant"/>
</dbReference>
<dbReference type="GO" id="GO:0005634">
    <property type="term" value="C:nucleus"/>
    <property type="evidence" value="ECO:0007669"/>
    <property type="project" value="UniProtKB-SubCell"/>
</dbReference>
<accession>A0AA88U8G7</accession>
<keyword evidence="2" id="KW-0539">Nucleus</keyword>
<organism evidence="4 5">
    <name type="scientific">Escallonia rubra</name>
    <dbReference type="NCBI Taxonomy" id="112253"/>
    <lineage>
        <taxon>Eukaryota</taxon>
        <taxon>Viridiplantae</taxon>
        <taxon>Streptophyta</taxon>
        <taxon>Embryophyta</taxon>
        <taxon>Tracheophyta</taxon>
        <taxon>Spermatophyta</taxon>
        <taxon>Magnoliopsida</taxon>
        <taxon>eudicotyledons</taxon>
        <taxon>Gunneridae</taxon>
        <taxon>Pentapetalae</taxon>
        <taxon>asterids</taxon>
        <taxon>campanulids</taxon>
        <taxon>Escalloniales</taxon>
        <taxon>Escalloniaceae</taxon>
        <taxon>Escallonia</taxon>
    </lineage>
</organism>
<proteinExistence type="predicted"/>
<dbReference type="GO" id="GO:0043565">
    <property type="term" value="F:sequence-specific DNA binding"/>
    <property type="evidence" value="ECO:0007669"/>
    <property type="project" value="TreeGrafter"/>
</dbReference>
<dbReference type="Pfam" id="PF22754">
    <property type="entry name" value="bHLH-TF_ACT-like_plant"/>
    <property type="match status" value="1"/>
</dbReference>
<name>A0AA88U8G7_9ASTE</name>
<evidence type="ECO:0000256" key="1">
    <source>
        <dbReference type="ARBA" id="ARBA00004123"/>
    </source>
</evidence>
<evidence type="ECO:0000313" key="5">
    <source>
        <dbReference type="Proteomes" id="UP001187471"/>
    </source>
</evidence>
<dbReference type="PANTHER" id="PTHR31945:SF27">
    <property type="entry name" value="TRANSCRIPTION FACTOR BHLH35-LIKE PROTEIN"/>
    <property type="match status" value="1"/>
</dbReference>
<reference evidence="4" key="1">
    <citation type="submission" date="2022-12" db="EMBL/GenBank/DDBJ databases">
        <title>Draft genome assemblies for two species of Escallonia (Escalloniales).</title>
        <authorList>
            <person name="Chanderbali A."/>
            <person name="Dervinis C."/>
            <person name="Anghel I."/>
            <person name="Soltis D."/>
            <person name="Soltis P."/>
            <person name="Zapata F."/>
        </authorList>
    </citation>
    <scope>NUCLEOTIDE SEQUENCE</scope>
    <source>
        <strain evidence="4">UCBG92.1500</strain>
        <tissue evidence="4">Leaf</tissue>
    </source>
</reference>
<keyword evidence="5" id="KW-1185">Reference proteome</keyword>
<dbReference type="AlphaFoldDB" id="A0AA88U8G7"/>
<evidence type="ECO:0000259" key="3">
    <source>
        <dbReference type="Pfam" id="PF22754"/>
    </source>
</evidence>